<gene>
    <name evidence="2" type="ORF">AACH10_20675</name>
</gene>
<reference evidence="2 3" key="1">
    <citation type="submission" date="2024-04" db="EMBL/GenBank/DDBJ databases">
        <title>Novel species of the genus Ideonella isolated from streams.</title>
        <authorList>
            <person name="Lu H."/>
        </authorList>
    </citation>
    <scope>NUCLEOTIDE SEQUENCE [LARGE SCALE GENOMIC DNA]</scope>
    <source>
        <strain evidence="2 3">DXS22W</strain>
    </source>
</reference>
<dbReference type="RefSeq" id="WP_341412400.1">
    <property type="nucleotide sequence ID" value="NZ_JBBUTH010000010.1"/>
</dbReference>
<organism evidence="2 3">
    <name type="scientific">Pseudaquabacterium inlustre</name>
    <dbReference type="NCBI Taxonomy" id="2984192"/>
    <lineage>
        <taxon>Bacteria</taxon>
        <taxon>Pseudomonadati</taxon>
        <taxon>Pseudomonadota</taxon>
        <taxon>Betaproteobacteria</taxon>
        <taxon>Burkholderiales</taxon>
        <taxon>Sphaerotilaceae</taxon>
        <taxon>Pseudaquabacterium</taxon>
    </lineage>
</organism>
<dbReference type="Pfam" id="PF18754">
    <property type="entry name" value="Nmad3"/>
    <property type="match status" value="1"/>
</dbReference>
<dbReference type="InterPro" id="IPR041135">
    <property type="entry name" value="Nmad3"/>
</dbReference>
<accession>A0ABU9CLI4</accession>
<evidence type="ECO:0000313" key="2">
    <source>
        <dbReference type="EMBL" id="MEK8052677.1"/>
    </source>
</evidence>
<evidence type="ECO:0000259" key="1">
    <source>
        <dbReference type="Pfam" id="PF18754"/>
    </source>
</evidence>
<sequence>MKIIFSRKGFDSQYGGVPSPIFDDGTLVSLPIPSRQGRPLGDITGPVGSLAPLVADLTAGRLGAHTLVHLDPDLRGDSVARRAGWRPSFGQVAAAQSHLARQGVGPGDVFLFFGWFRQAERRGTHWRYVPGAPDIHSLFGWLQVGNVLSLFGTPQIGSHEWLHDHPHVAFADQMGSGNAIYIAAEALFKRRLPGAGCFVRWTPRLQLTAPGRSRSVWRLPAWMHPDVSQTALSYHTDPRRWQLDEQSTLLQSVAKGQEFVIDVGTSALARRWLIQLIQQHGQEDMA</sequence>
<comment type="caution">
    <text evidence="2">The sequence shown here is derived from an EMBL/GenBank/DDBJ whole genome shotgun (WGS) entry which is preliminary data.</text>
</comment>
<feature type="domain" description="Nucleotide modification associated" evidence="1">
    <location>
        <begin position="2"/>
        <end position="262"/>
    </location>
</feature>
<evidence type="ECO:0000313" key="3">
    <source>
        <dbReference type="Proteomes" id="UP001365405"/>
    </source>
</evidence>
<protein>
    <recommendedName>
        <fullName evidence="1">Nucleotide modification associated domain-containing protein</fullName>
    </recommendedName>
</protein>
<dbReference type="Proteomes" id="UP001365405">
    <property type="component" value="Unassembled WGS sequence"/>
</dbReference>
<proteinExistence type="predicted"/>
<keyword evidence="3" id="KW-1185">Reference proteome</keyword>
<name>A0ABU9CLI4_9BURK</name>
<dbReference type="EMBL" id="JBBUTH010000010">
    <property type="protein sequence ID" value="MEK8052677.1"/>
    <property type="molecule type" value="Genomic_DNA"/>
</dbReference>